<dbReference type="AlphaFoldDB" id="A0LEA3"/>
<dbReference type="SMART" id="SM00746">
    <property type="entry name" value="TRASH"/>
    <property type="match status" value="1"/>
</dbReference>
<accession>A0LEA3</accession>
<protein>
    <submittedName>
        <fullName evidence="2">TRASH domain protein</fullName>
    </submittedName>
</protein>
<dbReference type="InterPro" id="IPR010507">
    <property type="entry name" value="Znf_MYM"/>
</dbReference>
<dbReference type="KEGG" id="sfu:Sfum_0052"/>
<name>A0LEA3_SYNFM</name>
<dbReference type="GO" id="GO:0008270">
    <property type="term" value="F:zinc ion binding"/>
    <property type="evidence" value="ECO:0007669"/>
    <property type="project" value="InterPro"/>
</dbReference>
<dbReference type="InParanoid" id="A0LEA3"/>
<dbReference type="eggNOG" id="COG3350">
    <property type="taxonomic scope" value="Bacteria"/>
</dbReference>
<sequence length="85" mass="9683">MGRFIIIATLIFVGYLLAKRYFHLLAGKMNRNDSAENDATELVQDPQCGTYFARQQGVEARIDGQTVYFCSETCRGKYLEKHRSG</sequence>
<dbReference type="STRING" id="335543.Sfum_0052"/>
<gene>
    <name evidence="2" type="ordered locus">Sfum_0052</name>
</gene>
<evidence type="ECO:0000313" key="2">
    <source>
        <dbReference type="EMBL" id="ABK15755.1"/>
    </source>
</evidence>
<keyword evidence="3" id="KW-1185">Reference proteome</keyword>
<dbReference type="InterPro" id="IPR011017">
    <property type="entry name" value="TRASH_dom"/>
</dbReference>
<reference evidence="2 3" key="1">
    <citation type="submission" date="2006-10" db="EMBL/GenBank/DDBJ databases">
        <title>Complete sequence of Syntrophobacter fumaroxidans MPOB.</title>
        <authorList>
            <consortium name="US DOE Joint Genome Institute"/>
            <person name="Copeland A."/>
            <person name="Lucas S."/>
            <person name="Lapidus A."/>
            <person name="Barry K."/>
            <person name="Detter J.C."/>
            <person name="Glavina del Rio T."/>
            <person name="Hammon N."/>
            <person name="Israni S."/>
            <person name="Pitluck S."/>
            <person name="Goltsman E.G."/>
            <person name="Martinez M."/>
            <person name="Schmutz J."/>
            <person name="Larimer F."/>
            <person name="Land M."/>
            <person name="Hauser L."/>
            <person name="Kyrpides N."/>
            <person name="Kim E."/>
            <person name="Boone D.R."/>
            <person name="Brockman F."/>
            <person name="Culley D."/>
            <person name="Ferry J."/>
            <person name="Gunsalus R."/>
            <person name="McInerney M.J."/>
            <person name="Morrison M."/>
            <person name="Plugge C."/>
            <person name="Rohlin L."/>
            <person name="Scholten J."/>
            <person name="Sieber J."/>
            <person name="Stams A.J.M."/>
            <person name="Worm P."/>
            <person name="Henstra A.M."/>
            <person name="Richardson P."/>
        </authorList>
    </citation>
    <scope>NUCLEOTIDE SEQUENCE [LARGE SCALE GENOMIC DNA]</scope>
    <source>
        <strain evidence="3">DSM 10017 / MPOB</strain>
    </source>
</reference>
<organism evidence="2 3">
    <name type="scientific">Syntrophobacter fumaroxidans (strain DSM 10017 / MPOB)</name>
    <dbReference type="NCBI Taxonomy" id="335543"/>
    <lineage>
        <taxon>Bacteria</taxon>
        <taxon>Pseudomonadati</taxon>
        <taxon>Thermodesulfobacteriota</taxon>
        <taxon>Syntrophobacteria</taxon>
        <taxon>Syntrophobacterales</taxon>
        <taxon>Syntrophobacteraceae</taxon>
        <taxon>Syntrophobacter</taxon>
    </lineage>
</organism>
<dbReference type="HOGENOM" id="CLU_168222_0_1_7"/>
<evidence type="ECO:0000259" key="1">
    <source>
        <dbReference type="SMART" id="SM00746"/>
    </source>
</evidence>
<feature type="domain" description="TRASH" evidence="1">
    <location>
        <begin position="45"/>
        <end position="82"/>
    </location>
</feature>
<dbReference type="RefSeq" id="WP_011696928.1">
    <property type="nucleotide sequence ID" value="NC_008554.1"/>
</dbReference>
<evidence type="ECO:0000313" key="3">
    <source>
        <dbReference type="Proteomes" id="UP000001784"/>
    </source>
</evidence>
<dbReference type="Proteomes" id="UP000001784">
    <property type="component" value="Chromosome"/>
</dbReference>
<dbReference type="Pfam" id="PF06467">
    <property type="entry name" value="zf-FCS"/>
    <property type="match status" value="1"/>
</dbReference>
<dbReference type="EMBL" id="CP000478">
    <property type="protein sequence ID" value="ABK15755.1"/>
    <property type="molecule type" value="Genomic_DNA"/>
</dbReference>
<proteinExistence type="predicted"/>
<dbReference type="OrthoDB" id="3078737at2"/>